<dbReference type="CDD" id="cd01573">
    <property type="entry name" value="modD_like"/>
    <property type="match status" value="1"/>
</dbReference>
<dbReference type="EC" id="2.4.2.19" evidence="3"/>
<keyword evidence="12" id="KW-1185">Reference proteome</keyword>
<reference evidence="11 12" key="1">
    <citation type="submission" date="2018-07" db="EMBL/GenBank/DDBJ databases">
        <title>Genomic Encyclopedia of Type Strains, Phase IV (KMG-IV): sequencing the most valuable type-strain genomes for metagenomic binning, comparative biology and taxonomic classification.</title>
        <authorList>
            <person name="Goeker M."/>
        </authorList>
    </citation>
    <scope>NUCLEOTIDE SEQUENCE [LARGE SCALE GENOMIC DNA]</scope>
    <source>
        <strain evidence="11 12">DSM 27016</strain>
    </source>
</reference>
<organism evidence="11 12">
    <name type="scientific">Anaerobacterium chartisolvens</name>
    <dbReference type="NCBI Taxonomy" id="1297424"/>
    <lineage>
        <taxon>Bacteria</taxon>
        <taxon>Bacillati</taxon>
        <taxon>Bacillota</taxon>
        <taxon>Clostridia</taxon>
        <taxon>Eubacteriales</taxon>
        <taxon>Oscillospiraceae</taxon>
        <taxon>Anaerobacterium</taxon>
    </lineage>
</organism>
<evidence type="ECO:0000256" key="3">
    <source>
        <dbReference type="ARBA" id="ARBA00011944"/>
    </source>
</evidence>
<keyword evidence="6 8" id="KW-0808">Transferase</keyword>
<evidence type="ECO:0000313" key="12">
    <source>
        <dbReference type="Proteomes" id="UP000253034"/>
    </source>
</evidence>
<dbReference type="Proteomes" id="UP000253034">
    <property type="component" value="Unassembled WGS sequence"/>
</dbReference>
<evidence type="ECO:0000256" key="2">
    <source>
        <dbReference type="ARBA" id="ARBA00009400"/>
    </source>
</evidence>
<comment type="catalytic activity">
    <reaction evidence="7">
        <text>nicotinate beta-D-ribonucleotide + CO2 + diphosphate = quinolinate + 5-phospho-alpha-D-ribose 1-diphosphate + 2 H(+)</text>
        <dbReference type="Rhea" id="RHEA:12733"/>
        <dbReference type="ChEBI" id="CHEBI:15378"/>
        <dbReference type="ChEBI" id="CHEBI:16526"/>
        <dbReference type="ChEBI" id="CHEBI:29959"/>
        <dbReference type="ChEBI" id="CHEBI:33019"/>
        <dbReference type="ChEBI" id="CHEBI:57502"/>
        <dbReference type="ChEBI" id="CHEBI:58017"/>
        <dbReference type="EC" id="2.4.2.19"/>
    </reaction>
</comment>
<sequence>MFYIAEETIERFIKEDIPYIDLTTLVLDIGREKGEMSFVSRDSAVICGTEEVVRIFSRLGIVPLKVTPSGESVVPGETFIRAKGPAHSLHMAWKVSMNILEYYSAIATRTKRLVDRAKAVNPKVEVVATRKMCPGTKEFAVKAVVVGGGLPHRLGLSETVLLFKQHVNFMGGLSGLLNKIQAIKDRACEKKVVVEVDCREDAIQLASAGVGGIQFDKLSTSSLKSIVEEIREINPLITLIATGGINEGNVQEYAATGVDSISTSSIYFGKPVDIGVTINGI</sequence>
<dbReference type="InterPro" id="IPR036068">
    <property type="entry name" value="Nicotinate_pribotase-like_C"/>
</dbReference>
<dbReference type="PANTHER" id="PTHR32179:SF4">
    <property type="entry name" value="PYROPHOSPHORYLASE MODD-RELATED"/>
    <property type="match status" value="1"/>
</dbReference>
<dbReference type="InterPro" id="IPR037128">
    <property type="entry name" value="Quinolinate_PRibosylTase_N_sf"/>
</dbReference>
<keyword evidence="5 8" id="KW-0328">Glycosyltransferase</keyword>
<dbReference type="InterPro" id="IPR006242">
    <property type="entry name" value="ModD"/>
</dbReference>
<evidence type="ECO:0000256" key="6">
    <source>
        <dbReference type="ARBA" id="ARBA00022679"/>
    </source>
</evidence>
<name>A0A369BK54_9FIRM</name>
<dbReference type="SUPFAM" id="SSF51690">
    <property type="entry name" value="Nicotinate/Quinolinate PRTase C-terminal domain-like"/>
    <property type="match status" value="1"/>
</dbReference>
<feature type="domain" description="Quinolinate phosphoribosyl transferase C-terminal" evidence="9">
    <location>
        <begin position="106"/>
        <end position="275"/>
    </location>
</feature>
<comment type="caution">
    <text evidence="11">The sequence shown here is derived from an EMBL/GenBank/DDBJ whole genome shotgun (WGS) entry which is preliminary data.</text>
</comment>
<evidence type="ECO:0000256" key="7">
    <source>
        <dbReference type="ARBA" id="ARBA00047445"/>
    </source>
</evidence>
<evidence type="ECO:0000259" key="10">
    <source>
        <dbReference type="Pfam" id="PF02749"/>
    </source>
</evidence>
<protein>
    <recommendedName>
        <fullName evidence="4">Putative pyrophosphorylase ModD</fullName>
        <ecNumber evidence="3">2.4.2.19</ecNumber>
    </recommendedName>
</protein>
<dbReference type="InterPro" id="IPR013785">
    <property type="entry name" value="Aldolase_TIM"/>
</dbReference>
<dbReference type="AlphaFoldDB" id="A0A369BK54"/>
<feature type="domain" description="Quinolinate phosphoribosyl transferase N-terminal" evidence="10">
    <location>
        <begin position="21"/>
        <end position="104"/>
    </location>
</feature>
<evidence type="ECO:0000256" key="4">
    <source>
        <dbReference type="ARBA" id="ARBA00019205"/>
    </source>
</evidence>
<dbReference type="GO" id="GO:0005737">
    <property type="term" value="C:cytoplasm"/>
    <property type="evidence" value="ECO:0007669"/>
    <property type="project" value="TreeGrafter"/>
</dbReference>
<proteinExistence type="inferred from homology"/>
<dbReference type="PIRSF" id="PIRSF006250">
    <property type="entry name" value="NadC_ModD"/>
    <property type="match status" value="1"/>
</dbReference>
<evidence type="ECO:0000313" key="11">
    <source>
        <dbReference type="EMBL" id="RCX20956.1"/>
    </source>
</evidence>
<dbReference type="Pfam" id="PF02749">
    <property type="entry name" value="QRPTase_N"/>
    <property type="match status" value="1"/>
</dbReference>
<dbReference type="RefSeq" id="WP_114295903.1">
    <property type="nucleotide sequence ID" value="NZ_QPJT01000001.1"/>
</dbReference>
<evidence type="ECO:0000256" key="8">
    <source>
        <dbReference type="PIRNR" id="PIRNR006250"/>
    </source>
</evidence>
<comment type="similarity">
    <text evidence="2 8">Belongs to the NadC/ModD family.</text>
</comment>
<dbReference type="PANTHER" id="PTHR32179">
    <property type="entry name" value="NICOTINATE-NUCLEOTIDE PYROPHOSPHORYLASE [CARBOXYLATING]"/>
    <property type="match status" value="1"/>
</dbReference>
<evidence type="ECO:0000256" key="5">
    <source>
        <dbReference type="ARBA" id="ARBA00022676"/>
    </source>
</evidence>
<dbReference type="GO" id="GO:0004514">
    <property type="term" value="F:nicotinate-nucleotide diphosphorylase (carboxylating) activity"/>
    <property type="evidence" value="ECO:0007669"/>
    <property type="project" value="UniProtKB-EC"/>
</dbReference>
<dbReference type="InterPro" id="IPR002638">
    <property type="entry name" value="Quinolinate_PRibosylTrfase_C"/>
</dbReference>
<accession>A0A369BK54</accession>
<dbReference type="InterPro" id="IPR022412">
    <property type="entry name" value="Quinolinate_PRibosylTrfase_N"/>
</dbReference>
<dbReference type="Gene3D" id="3.20.20.70">
    <property type="entry name" value="Aldolase class I"/>
    <property type="match status" value="1"/>
</dbReference>
<dbReference type="Gene3D" id="3.90.1170.20">
    <property type="entry name" value="Quinolinate phosphoribosyl transferase, N-terminal domain"/>
    <property type="match status" value="1"/>
</dbReference>
<dbReference type="GO" id="GO:0034213">
    <property type="term" value="P:quinolinate catabolic process"/>
    <property type="evidence" value="ECO:0007669"/>
    <property type="project" value="TreeGrafter"/>
</dbReference>
<dbReference type="NCBIfam" id="TIGR01334">
    <property type="entry name" value="modD"/>
    <property type="match status" value="1"/>
</dbReference>
<evidence type="ECO:0000259" key="9">
    <source>
        <dbReference type="Pfam" id="PF01729"/>
    </source>
</evidence>
<gene>
    <name evidence="11" type="ORF">DFR58_101159</name>
</gene>
<dbReference type="EMBL" id="QPJT01000001">
    <property type="protein sequence ID" value="RCX20956.1"/>
    <property type="molecule type" value="Genomic_DNA"/>
</dbReference>
<dbReference type="GO" id="GO:0009435">
    <property type="term" value="P:NAD+ biosynthetic process"/>
    <property type="evidence" value="ECO:0007669"/>
    <property type="project" value="InterPro"/>
</dbReference>
<dbReference type="Pfam" id="PF01729">
    <property type="entry name" value="QRPTase_C"/>
    <property type="match status" value="1"/>
</dbReference>
<dbReference type="OrthoDB" id="9770610at2"/>
<evidence type="ECO:0000256" key="1">
    <source>
        <dbReference type="ARBA" id="ARBA00004893"/>
    </source>
</evidence>
<dbReference type="InterPro" id="IPR027277">
    <property type="entry name" value="NadC/ModD"/>
</dbReference>
<dbReference type="SUPFAM" id="SSF54675">
    <property type="entry name" value="Nicotinate/Quinolinate PRTase N-terminal domain-like"/>
    <property type="match status" value="1"/>
</dbReference>
<comment type="pathway">
    <text evidence="1">Cofactor biosynthesis; NAD(+) biosynthesis; nicotinate D-ribonucleotide from quinolinate: step 1/1.</text>
</comment>
<dbReference type="FunFam" id="3.20.20.70:FF:000030">
    <property type="entry name" value="Nicotinate-nucleotide pyrophosphorylase, carboxylating"/>
    <property type="match status" value="1"/>
</dbReference>